<proteinExistence type="predicted"/>
<dbReference type="RefSeq" id="WP_117954058.1">
    <property type="nucleotide sequence ID" value="NZ_QRAN01000009.1"/>
</dbReference>
<protein>
    <submittedName>
        <fullName evidence="3">Uncharacterized protein</fullName>
    </submittedName>
</protein>
<reference evidence="3 4" key="1">
    <citation type="submission" date="2018-07" db="EMBL/GenBank/DDBJ databases">
        <title>Halioglobus sp. genome submission.</title>
        <authorList>
            <person name="Ye M.-Q."/>
            <person name="Du Z.-J."/>
        </authorList>
    </citation>
    <scope>NUCLEOTIDE SEQUENCE [LARGE SCALE GENOMIC DNA]</scope>
    <source>
        <strain evidence="3 4">U0301</strain>
    </source>
</reference>
<evidence type="ECO:0000313" key="4">
    <source>
        <dbReference type="Proteomes" id="UP000265509"/>
    </source>
</evidence>
<feature type="signal peptide" evidence="2">
    <location>
        <begin position="1"/>
        <end position="20"/>
    </location>
</feature>
<name>A0A3L7E0F9_9GAMM</name>
<accession>A0A3L7E0F9</accession>
<comment type="caution">
    <text evidence="3">The sequence shown here is derived from an EMBL/GenBank/DDBJ whole genome shotgun (WGS) entry which is preliminary data.</text>
</comment>
<feature type="transmembrane region" description="Helical" evidence="1">
    <location>
        <begin position="72"/>
        <end position="90"/>
    </location>
</feature>
<sequence length="209" mass="20981">MKKLLAVATTGLGFTSNAFAGVVGFSTIQINWSAGAAASAQPVPTLGTYGAIMLAILLALAAYRLSRKGGALVRAAAPLATLGLAAGLLFSTDNPIAGIAMVPAIEGNSSEGSQSYTANEFDPPPCFINNSGQPVTVTYTFVDGAGPGGEPITAETCTFDYYCQDGEGEGEPNVALDGASVPSDGQPYATAYCSEIFGEGPGGEGNQPG</sequence>
<keyword evidence="1" id="KW-0812">Transmembrane</keyword>
<keyword evidence="1" id="KW-1133">Transmembrane helix</keyword>
<organism evidence="3 4">
    <name type="scientific">Seongchinamella sediminis</name>
    <dbReference type="NCBI Taxonomy" id="2283635"/>
    <lineage>
        <taxon>Bacteria</taxon>
        <taxon>Pseudomonadati</taxon>
        <taxon>Pseudomonadota</taxon>
        <taxon>Gammaproteobacteria</taxon>
        <taxon>Cellvibrionales</taxon>
        <taxon>Halieaceae</taxon>
        <taxon>Seongchinamella</taxon>
    </lineage>
</organism>
<dbReference type="AlphaFoldDB" id="A0A3L7E0F9"/>
<keyword evidence="1" id="KW-0472">Membrane</keyword>
<evidence type="ECO:0000256" key="2">
    <source>
        <dbReference type="SAM" id="SignalP"/>
    </source>
</evidence>
<evidence type="ECO:0000313" key="3">
    <source>
        <dbReference type="EMBL" id="RLQ21873.1"/>
    </source>
</evidence>
<keyword evidence="2" id="KW-0732">Signal</keyword>
<dbReference type="Proteomes" id="UP000265509">
    <property type="component" value="Unassembled WGS sequence"/>
</dbReference>
<keyword evidence="4" id="KW-1185">Reference proteome</keyword>
<dbReference type="EMBL" id="QRAN01000009">
    <property type="protein sequence ID" value="RLQ21873.1"/>
    <property type="molecule type" value="Genomic_DNA"/>
</dbReference>
<feature type="chain" id="PRO_5018313940" evidence="2">
    <location>
        <begin position="21"/>
        <end position="209"/>
    </location>
</feature>
<evidence type="ECO:0000256" key="1">
    <source>
        <dbReference type="SAM" id="Phobius"/>
    </source>
</evidence>
<dbReference type="OrthoDB" id="5743532at2"/>
<gene>
    <name evidence="3" type="ORF">DWB85_09800</name>
</gene>
<feature type="transmembrane region" description="Helical" evidence="1">
    <location>
        <begin position="44"/>
        <end position="65"/>
    </location>
</feature>